<dbReference type="FunFam" id="2.60.120.230:FF:000001">
    <property type="entry name" value="Monooxygenase, DBH-like 1"/>
    <property type="match status" value="1"/>
</dbReference>
<dbReference type="SUPFAM" id="SSF49742">
    <property type="entry name" value="PHM/PNGase F"/>
    <property type="match status" value="1"/>
</dbReference>
<evidence type="ECO:0000313" key="7">
    <source>
        <dbReference type="Proteomes" id="UP000094527"/>
    </source>
</evidence>
<dbReference type="GO" id="GO:0004500">
    <property type="term" value="F:dopamine beta-monooxygenase activity"/>
    <property type="evidence" value="ECO:0007669"/>
    <property type="project" value="InterPro"/>
</dbReference>
<dbReference type="PANTHER" id="PTHR10157">
    <property type="entry name" value="DOPAMINE BETA HYDROXYLASE RELATED"/>
    <property type="match status" value="1"/>
</dbReference>
<feature type="domain" description="Copper type II ascorbate-dependent monooxygenase C-terminal" evidence="5">
    <location>
        <begin position="2"/>
        <end position="130"/>
    </location>
</feature>
<feature type="region of interest" description="Disordered" evidence="4">
    <location>
        <begin position="235"/>
        <end position="287"/>
    </location>
</feature>
<evidence type="ECO:0000259" key="5">
    <source>
        <dbReference type="Pfam" id="PF03712"/>
    </source>
</evidence>
<evidence type="ECO:0000313" key="6">
    <source>
        <dbReference type="EMBL" id="ODM89911.1"/>
    </source>
</evidence>
<keyword evidence="6" id="KW-0560">Oxidoreductase</keyword>
<keyword evidence="2" id="KW-1015">Disulfide bond</keyword>
<keyword evidence="3" id="KW-0325">Glycoprotein</keyword>
<keyword evidence="6" id="KW-0503">Monooxygenase</keyword>
<evidence type="ECO:0000256" key="4">
    <source>
        <dbReference type="SAM" id="MobiDB-lite"/>
    </source>
</evidence>
<dbReference type="EMBL" id="LJIJ01002299">
    <property type="protein sequence ID" value="ODM89911.1"/>
    <property type="molecule type" value="Genomic_DNA"/>
</dbReference>
<reference evidence="6 7" key="1">
    <citation type="journal article" date="2016" name="Genome Biol. Evol.">
        <title>Gene Family Evolution Reflects Adaptation to Soil Environmental Stressors in the Genome of the Collembolan Orchesella cincta.</title>
        <authorList>
            <person name="Faddeeva-Vakhrusheva A."/>
            <person name="Derks M.F."/>
            <person name="Anvar S.Y."/>
            <person name="Agamennone V."/>
            <person name="Suring W."/>
            <person name="Smit S."/>
            <person name="van Straalen N.M."/>
            <person name="Roelofs D."/>
        </authorList>
    </citation>
    <scope>NUCLEOTIDE SEQUENCE [LARGE SCALE GENOMIC DNA]</scope>
    <source>
        <tissue evidence="6">Mixed pool</tissue>
    </source>
</reference>
<dbReference type="Proteomes" id="UP000094527">
    <property type="component" value="Unassembled WGS sequence"/>
</dbReference>
<dbReference type="InterPro" id="IPR014784">
    <property type="entry name" value="Cu2_ascorb_mOase-like_C"/>
</dbReference>
<proteinExistence type="inferred from homology"/>
<evidence type="ECO:0000256" key="2">
    <source>
        <dbReference type="ARBA" id="ARBA00023157"/>
    </source>
</evidence>
<protein>
    <submittedName>
        <fullName evidence="6">DBH-like monooxygenase protein 1</fullName>
    </submittedName>
</protein>
<dbReference type="OrthoDB" id="19261at2759"/>
<dbReference type="PANTHER" id="PTHR10157:SF23">
    <property type="entry name" value="MOXD1 HOMOLOG 1"/>
    <property type="match status" value="1"/>
</dbReference>
<dbReference type="InterPro" id="IPR000945">
    <property type="entry name" value="DBH-like"/>
</dbReference>
<accession>A0A1D2MAF2</accession>
<evidence type="ECO:0000256" key="1">
    <source>
        <dbReference type="ARBA" id="ARBA00010676"/>
    </source>
</evidence>
<dbReference type="Pfam" id="PF03712">
    <property type="entry name" value="Cu2_monoox_C"/>
    <property type="match status" value="1"/>
</dbReference>
<keyword evidence="7" id="KW-1185">Reference proteome</keyword>
<comment type="similarity">
    <text evidence="1">Belongs to the copper type II ascorbate-dependent monooxygenase family.</text>
</comment>
<organism evidence="6 7">
    <name type="scientific">Orchesella cincta</name>
    <name type="common">Springtail</name>
    <name type="synonym">Podura cincta</name>
    <dbReference type="NCBI Taxonomy" id="48709"/>
    <lineage>
        <taxon>Eukaryota</taxon>
        <taxon>Metazoa</taxon>
        <taxon>Ecdysozoa</taxon>
        <taxon>Arthropoda</taxon>
        <taxon>Hexapoda</taxon>
        <taxon>Collembola</taxon>
        <taxon>Entomobryomorpha</taxon>
        <taxon>Entomobryoidea</taxon>
        <taxon>Orchesellidae</taxon>
        <taxon>Orchesellinae</taxon>
        <taxon>Orchesella</taxon>
    </lineage>
</organism>
<dbReference type="Gene3D" id="2.60.120.230">
    <property type="match status" value="1"/>
</dbReference>
<feature type="compositionally biased region" description="Basic and acidic residues" evidence="4">
    <location>
        <begin position="247"/>
        <end position="259"/>
    </location>
</feature>
<evidence type="ECO:0000256" key="3">
    <source>
        <dbReference type="ARBA" id="ARBA00023180"/>
    </source>
</evidence>
<gene>
    <name evidence="6" type="ORF">Ocin01_16771</name>
</gene>
<comment type="caution">
    <text evidence="6">The sequence shown here is derived from an EMBL/GenBank/DDBJ whole genome shotgun (WGS) entry which is preliminary data.</text>
</comment>
<dbReference type="InterPro" id="IPR024548">
    <property type="entry name" value="Cu2_monoox_C"/>
</dbReference>
<dbReference type="AlphaFoldDB" id="A0A1D2MAF2"/>
<name>A0A1D2MAF2_ORCCI</name>
<dbReference type="InterPro" id="IPR008977">
    <property type="entry name" value="PHM/PNGase_F_dom_sf"/>
</dbReference>
<sequence>MGHCATGCTSRWIPPEGISVFAAFLHTHTSGRGVRFQHFRGNEELPWISSDDNFNFNYQQVRLLREERRILPGDQLIQTCVYNTMARNGSAVVGGHSTRHEMCMAFAYFYNRIPGFATCASQIETEEYANLVGIYNTTFDRTRGEAVIAEPAQYAGLSVANYATNNINWDTQMRSDLQRHHRLQPHTSYCPNAVATVGEAAVSRLTGNNAVSVPNGNSNVGNSAMSQYESRFRADITPFSPPPRCLKQSESRGGNHEAVRPGSETKQFGRTKFGRGRRENGRGWSHK</sequence>
<dbReference type="STRING" id="48709.A0A1D2MAF2"/>